<comment type="caution">
    <text evidence="1">The sequence shown here is derived from an EMBL/GenBank/DDBJ whole genome shotgun (WGS) entry which is preliminary data.</text>
</comment>
<sequence>MLTSFLANREFGFECFPNRKWVFSDSEKEVFRFGFLHVRRGPWEDSEIYSVTTDLLEPFEEPEREFRKRNKKKSKANKVRPRALIFEMGDETPMWIARRAAPTVPTNPITKPNLNKEIPGKLLHMIKDLTFDGKKR</sequence>
<organism evidence="1 2">
    <name type="scientific">Centaurea solstitialis</name>
    <name type="common">yellow star-thistle</name>
    <dbReference type="NCBI Taxonomy" id="347529"/>
    <lineage>
        <taxon>Eukaryota</taxon>
        <taxon>Viridiplantae</taxon>
        <taxon>Streptophyta</taxon>
        <taxon>Embryophyta</taxon>
        <taxon>Tracheophyta</taxon>
        <taxon>Spermatophyta</taxon>
        <taxon>Magnoliopsida</taxon>
        <taxon>eudicotyledons</taxon>
        <taxon>Gunneridae</taxon>
        <taxon>Pentapetalae</taxon>
        <taxon>asterids</taxon>
        <taxon>campanulids</taxon>
        <taxon>Asterales</taxon>
        <taxon>Asteraceae</taxon>
        <taxon>Carduoideae</taxon>
        <taxon>Cardueae</taxon>
        <taxon>Centaureinae</taxon>
        <taxon>Centaurea</taxon>
    </lineage>
</organism>
<keyword evidence="2" id="KW-1185">Reference proteome</keyword>
<dbReference type="Proteomes" id="UP001172457">
    <property type="component" value="Chromosome 1"/>
</dbReference>
<evidence type="ECO:0000313" key="2">
    <source>
        <dbReference type="Proteomes" id="UP001172457"/>
    </source>
</evidence>
<reference evidence="1" key="1">
    <citation type="submission" date="2023-03" db="EMBL/GenBank/DDBJ databases">
        <title>Chromosome-scale reference genome and RAD-based genetic map of yellow starthistle (Centaurea solstitialis) reveal putative structural variation and QTLs associated with invader traits.</title>
        <authorList>
            <person name="Reatini B."/>
            <person name="Cang F.A."/>
            <person name="Jiang Q."/>
            <person name="Mckibben M.T.W."/>
            <person name="Barker M.S."/>
            <person name="Rieseberg L.H."/>
            <person name="Dlugosch K.M."/>
        </authorList>
    </citation>
    <scope>NUCLEOTIDE SEQUENCE</scope>
    <source>
        <strain evidence="1">CAN-66</strain>
        <tissue evidence="1">Leaf</tissue>
    </source>
</reference>
<protein>
    <submittedName>
        <fullName evidence="1">Uncharacterized protein</fullName>
    </submittedName>
</protein>
<dbReference type="AlphaFoldDB" id="A0AA38UBX5"/>
<evidence type="ECO:0000313" key="1">
    <source>
        <dbReference type="EMBL" id="KAJ9566963.1"/>
    </source>
</evidence>
<dbReference type="EMBL" id="JARYMX010000001">
    <property type="protein sequence ID" value="KAJ9566963.1"/>
    <property type="molecule type" value="Genomic_DNA"/>
</dbReference>
<accession>A0AA38UBX5</accession>
<name>A0AA38UBX5_9ASTR</name>
<proteinExistence type="predicted"/>
<gene>
    <name evidence="1" type="ORF">OSB04_002929</name>
</gene>